<evidence type="ECO:0000313" key="3">
    <source>
        <dbReference type="EMBL" id="GIF84650.1"/>
    </source>
</evidence>
<organism evidence="3 4">
    <name type="scientific">Catellatospora bangladeshensis</name>
    <dbReference type="NCBI Taxonomy" id="310355"/>
    <lineage>
        <taxon>Bacteria</taxon>
        <taxon>Bacillati</taxon>
        <taxon>Actinomycetota</taxon>
        <taxon>Actinomycetes</taxon>
        <taxon>Micromonosporales</taxon>
        <taxon>Micromonosporaceae</taxon>
        <taxon>Catellatospora</taxon>
    </lineage>
</organism>
<evidence type="ECO:0000256" key="2">
    <source>
        <dbReference type="SAM" id="Phobius"/>
    </source>
</evidence>
<keyword evidence="4" id="KW-1185">Reference proteome</keyword>
<accession>A0A8J3NN99</accession>
<keyword evidence="2" id="KW-1133">Transmembrane helix</keyword>
<evidence type="ECO:0000313" key="4">
    <source>
        <dbReference type="Proteomes" id="UP000601223"/>
    </source>
</evidence>
<dbReference type="EMBL" id="BONF01000039">
    <property type="protein sequence ID" value="GIF84650.1"/>
    <property type="molecule type" value="Genomic_DNA"/>
</dbReference>
<comment type="caution">
    <text evidence="3">The sequence shown here is derived from an EMBL/GenBank/DDBJ whole genome shotgun (WGS) entry which is preliminary data.</text>
</comment>
<keyword evidence="1" id="KW-0175">Coiled coil</keyword>
<feature type="transmembrane region" description="Helical" evidence="2">
    <location>
        <begin position="12"/>
        <end position="35"/>
    </location>
</feature>
<reference evidence="3 4" key="1">
    <citation type="submission" date="2021-01" db="EMBL/GenBank/DDBJ databases">
        <title>Whole genome shotgun sequence of Catellatospora bangladeshensis NBRC 107357.</title>
        <authorList>
            <person name="Komaki H."/>
            <person name="Tamura T."/>
        </authorList>
    </citation>
    <scope>NUCLEOTIDE SEQUENCE [LARGE SCALE GENOMIC DNA]</scope>
    <source>
        <strain evidence="3 4">NBRC 107357</strain>
    </source>
</reference>
<name>A0A8J3NN99_9ACTN</name>
<feature type="coiled-coil region" evidence="1">
    <location>
        <begin position="35"/>
        <end position="62"/>
    </location>
</feature>
<proteinExistence type="predicted"/>
<keyword evidence="2" id="KW-0812">Transmembrane</keyword>
<gene>
    <name evidence="3" type="ORF">Cba03nite_59990</name>
</gene>
<sequence>MVFHEMFSFAELLLACMVGAVIGACALGGLMSSWLREVRQTRRLASRQRRQAQELLRLAEQAPGVNTDAWDAQLLRRVAAPARTAKARVPMNSTSRHRAA</sequence>
<evidence type="ECO:0000256" key="1">
    <source>
        <dbReference type="SAM" id="Coils"/>
    </source>
</evidence>
<dbReference type="Proteomes" id="UP000601223">
    <property type="component" value="Unassembled WGS sequence"/>
</dbReference>
<keyword evidence="2" id="KW-0472">Membrane</keyword>
<protein>
    <submittedName>
        <fullName evidence="3">Uncharacterized protein</fullName>
    </submittedName>
</protein>
<dbReference type="AlphaFoldDB" id="A0A8J3NN99"/>